<dbReference type="GO" id="GO:0005829">
    <property type="term" value="C:cytosol"/>
    <property type="evidence" value="ECO:0007669"/>
    <property type="project" value="TreeGrafter"/>
</dbReference>
<dbReference type="InterPro" id="IPR013094">
    <property type="entry name" value="AB_hydrolase_3"/>
</dbReference>
<reference evidence="2 3" key="1">
    <citation type="submission" date="2016-12" db="EMBL/GenBank/DDBJ databases">
        <title>Complete genome sequence of Clostridium kluyveri JZZ isolated from the pit mud of a Chinese flavor liquor-making factory.</title>
        <authorList>
            <person name="Wang Y."/>
        </authorList>
    </citation>
    <scope>NUCLEOTIDE SEQUENCE [LARGE SCALE GENOMIC DNA]</scope>
    <source>
        <strain evidence="2 3">JZZ</strain>
    </source>
</reference>
<dbReference type="GO" id="GO:0019433">
    <property type="term" value="P:triglyceride catabolic process"/>
    <property type="evidence" value="ECO:0007669"/>
    <property type="project" value="TreeGrafter"/>
</dbReference>
<dbReference type="EMBL" id="CP018335">
    <property type="protein sequence ID" value="APM41277.1"/>
    <property type="molecule type" value="Genomic_DNA"/>
</dbReference>
<dbReference type="InterPro" id="IPR029058">
    <property type="entry name" value="AB_hydrolase_fold"/>
</dbReference>
<evidence type="ECO:0000313" key="2">
    <source>
        <dbReference type="EMBL" id="APM41277.1"/>
    </source>
</evidence>
<evidence type="ECO:0000313" key="3">
    <source>
        <dbReference type="Proteomes" id="UP000184604"/>
    </source>
</evidence>
<dbReference type="AlphaFoldDB" id="A0A1L5FE69"/>
<proteinExistence type="predicted"/>
<organism evidence="2 3">
    <name type="scientific">Clostridium kluyveri</name>
    <dbReference type="NCBI Taxonomy" id="1534"/>
    <lineage>
        <taxon>Bacteria</taxon>
        <taxon>Bacillati</taxon>
        <taxon>Bacillota</taxon>
        <taxon>Clostridia</taxon>
        <taxon>Eubacteriales</taxon>
        <taxon>Clostridiaceae</taxon>
        <taxon>Clostridium</taxon>
    </lineage>
</organism>
<dbReference type="Proteomes" id="UP000184604">
    <property type="component" value="Chromosome"/>
</dbReference>
<dbReference type="PANTHER" id="PTHR23025">
    <property type="entry name" value="TRIACYLGLYCEROL LIPASE"/>
    <property type="match status" value="1"/>
</dbReference>
<name>A0A1L5FE69_CLOKL</name>
<dbReference type="GO" id="GO:0004806">
    <property type="term" value="F:triacylglycerol lipase activity"/>
    <property type="evidence" value="ECO:0007669"/>
    <property type="project" value="TreeGrafter"/>
</dbReference>
<dbReference type="GO" id="GO:0004771">
    <property type="term" value="F:sterol ester esterase activity"/>
    <property type="evidence" value="ECO:0007669"/>
    <property type="project" value="TreeGrafter"/>
</dbReference>
<accession>A0A1L5FE69</accession>
<protein>
    <submittedName>
        <fullName evidence="2">Esterase</fullName>
    </submittedName>
</protein>
<dbReference type="SUPFAM" id="SSF53474">
    <property type="entry name" value="alpha/beta-Hydrolases"/>
    <property type="match status" value="1"/>
</dbReference>
<dbReference type="Gene3D" id="3.40.50.1820">
    <property type="entry name" value="alpha/beta hydrolase"/>
    <property type="match status" value="1"/>
</dbReference>
<sequence length="255" mass="28279">MPTSSIHIPVRIYTPQIASKLPIIIYSHGSSWIGGSLNTHDNICRKLSQNTNAIVISVDYWLAPENPFPAGLNDVYAVLQWTYKNAESINGNSAHIALVGDSSGANLSAATSLIERDKDGSHIACQVLVYPSTNIFELNSRSWSYFANDFNLSMTDMQKYISLYVPKKEDRINPYASPLLAKNFKGLPDTLIITAEFDPVRDEGEAYAKKLKEAGVKVVVTRYKGVTHGFLLMNQITSESDKALNEISSYLQKEL</sequence>
<feature type="domain" description="Alpha/beta hydrolase fold-3" evidence="1">
    <location>
        <begin position="24"/>
        <end position="231"/>
    </location>
</feature>
<gene>
    <name evidence="2" type="ORF">BS101_12600</name>
</gene>
<dbReference type="PANTHER" id="PTHR23025:SF4">
    <property type="entry name" value="ALPHA_BETA HYDROLASE FOLD-3 DOMAIN-CONTAINING PROTEIN"/>
    <property type="match status" value="1"/>
</dbReference>
<dbReference type="Pfam" id="PF07859">
    <property type="entry name" value="Abhydrolase_3"/>
    <property type="match status" value="1"/>
</dbReference>
<evidence type="ECO:0000259" key="1">
    <source>
        <dbReference type="Pfam" id="PF07859"/>
    </source>
</evidence>